<dbReference type="SUPFAM" id="SSF50475">
    <property type="entry name" value="FMN-binding split barrel"/>
    <property type="match status" value="1"/>
</dbReference>
<gene>
    <name evidence="4" type="ORF">DBW71_04115</name>
</gene>
<dbReference type="GO" id="GO:0010181">
    <property type="term" value="F:FMN binding"/>
    <property type="evidence" value="ECO:0007669"/>
    <property type="project" value="InterPro"/>
</dbReference>
<comment type="caution">
    <text evidence="4">The sequence shown here is derived from an EMBL/GenBank/DDBJ whole genome shotgun (WGS) entry which is preliminary data.</text>
</comment>
<dbReference type="Pfam" id="PF01613">
    <property type="entry name" value="Flavin_Reduct"/>
    <property type="match status" value="1"/>
</dbReference>
<evidence type="ECO:0000313" key="5">
    <source>
        <dbReference type="Proteomes" id="UP000253570"/>
    </source>
</evidence>
<dbReference type="AlphaFoldDB" id="A0A368DPT2"/>
<dbReference type="Proteomes" id="UP000253570">
    <property type="component" value="Unassembled WGS sequence"/>
</dbReference>
<comment type="similarity">
    <text evidence="1">Belongs to the non-flavoprotein flavin reductase family.</text>
</comment>
<evidence type="ECO:0000256" key="1">
    <source>
        <dbReference type="ARBA" id="ARBA00008898"/>
    </source>
</evidence>
<evidence type="ECO:0000259" key="3">
    <source>
        <dbReference type="SMART" id="SM00903"/>
    </source>
</evidence>
<proteinExistence type="inferred from homology"/>
<dbReference type="EMBL" id="QOQD01000008">
    <property type="protein sequence ID" value="RCL73283.1"/>
    <property type="molecule type" value="Genomic_DNA"/>
</dbReference>
<name>A0A368DPT2_9PROT</name>
<evidence type="ECO:0000256" key="2">
    <source>
        <dbReference type="ARBA" id="ARBA00023002"/>
    </source>
</evidence>
<dbReference type="InterPro" id="IPR012349">
    <property type="entry name" value="Split_barrel_FMN-bd"/>
</dbReference>
<dbReference type="PANTHER" id="PTHR30466">
    <property type="entry name" value="FLAVIN REDUCTASE"/>
    <property type="match status" value="1"/>
</dbReference>
<dbReference type="SMART" id="SM00903">
    <property type="entry name" value="Flavin_Reduct"/>
    <property type="match status" value="1"/>
</dbReference>
<evidence type="ECO:0000313" key="4">
    <source>
        <dbReference type="EMBL" id="RCL73283.1"/>
    </source>
</evidence>
<dbReference type="GO" id="GO:0042602">
    <property type="term" value="F:riboflavin reductase (NADPH) activity"/>
    <property type="evidence" value="ECO:0007669"/>
    <property type="project" value="TreeGrafter"/>
</dbReference>
<accession>A0A368DPT2</accession>
<dbReference type="InterPro" id="IPR002563">
    <property type="entry name" value="Flavin_Rdtase-like_dom"/>
</dbReference>
<reference evidence="4 5" key="1">
    <citation type="journal article" date="2018" name="Microbiome">
        <title>Fine metagenomic profile of the Mediterranean stratified and mixed water columns revealed by assembly and recruitment.</title>
        <authorList>
            <person name="Haro-Moreno J.M."/>
            <person name="Lopez-Perez M."/>
            <person name="De La Torre J.R."/>
            <person name="Picazo A."/>
            <person name="Camacho A."/>
            <person name="Rodriguez-Valera F."/>
        </authorList>
    </citation>
    <scope>NUCLEOTIDE SEQUENCE [LARGE SCALE GENOMIC DNA]</scope>
    <source>
        <strain evidence="4">MED-G57</strain>
    </source>
</reference>
<feature type="domain" description="Flavin reductase like" evidence="3">
    <location>
        <begin position="41"/>
        <end position="184"/>
    </location>
</feature>
<dbReference type="PANTHER" id="PTHR30466:SF11">
    <property type="entry name" value="FLAVIN-DEPENDENT MONOOXYGENASE, REDUCTASE SUBUNIT HSAB"/>
    <property type="match status" value="1"/>
</dbReference>
<dbReference type="Gene3D" id="2.30.110.10">
    <property type="entry name" value="Electron Transport, Fmn-binding Protein, Chain A"/>
    <property type="match status" value="1"/>
</dbReference>
<dbReference type="InterPro" id="IPR050268">
    <property type="entry name" value="NADH-dep_flavin_reductase"/>
</dbReference>
<organism evidence="4 5">
    <name type="scientific">PS1 clade bacterium</name>
    <dbReference type="NCBI Taxonomy" id="2175152"/>
    <lineage>
        <taxon>Bacteria</taxon>
        <taxon>Pseudomonadati</taxon>
        <taxon>Pseudomonadota</taxon>
        <taxon>Alphaproteobacteria</taxon>
        <taxon>PS1 clade</taxon>
    </lineage>
</organism>
<sequence length="186" mass="21208">MVSQFIVISRMHLITFQMNLTYRRYFEEFFMNEKNDLRNALGCYTTGVTIITTSDQNHNPVGLTINSFTSLSLDPPLIMWGISNNTPSIDAFRHRKLFAVNILTNEQSQLLKIFATPSNNKFKEVSWKMNDRNLPIIDGCVASFECTTHSIFPGGDHDIYVGKIIEYSYTDKTPLILSRGKAINSI</sequence>
<protein>
    <submittedName>
        <fullName evidence="4">Flavin reductase</fullName>
    </submittedName>
</protein>
<keyword evidence="2" id="KW-0560">Oxidoreductase</keyword>